<name>A0ABX0NR88_9BURK</name>
<gene>
    <name evidence="2" type="ORF">F2P45_10375</name>
</gene>
<proteinExistence type="predicted"/>
<comment type="caution">
    <text evidence="2">The sequence shown here is derived from an EMBL/GenBank/DDBJ whole genome shotgun (WGS) entry which is preliminary data.</text>
</comment>
<evidence type="ECO:0000259" key="1">
    <source>
        <dbReference type="Pfam" id="PF07589"/>
    </source>
</evidence>
<evidence type="ECO:0000313" key="3">
    <source>
        <dbReference type="Proteomes" id="UP000609726"/>
    </source>
</evidence>
<evidence type="ECO:0000313" key="2">
    <source>
        <dbReference type="EMBL" id="NHZ89418.1"/>
    </source>
</evidence>
<organism evidence="2 3">
    <name type="scientific">Massilia mucilaginosa</name>
    <dbReference type="NCBI Taxonomy" id="2609282"/>
    <lineage>
        <taxon>Bacteria</taxon>
        <taxon>Pseudomonadati</taxon>
        <taxon>Pseudomonadota</taxon>
        <taxon>Betaproteobacteria</taxon>
        <taxon>Burkholderiales</taxon>
        <taxon>Oxalobacteraceae</taxon>
        <taxon>Telluria group</taxon>
        <taxon>Massilia</taxon>
    </lineage>
</organism>
<protein>
    <submittedName>
        <fullName evidence="2">PEP-CTERM sorting domain-containing protein</fullName>
    </submittedName>
</protein>
<keyword evidence="3" id="KW-1185">Reference proteome</keyword>
<dbReference type="Pfam" id="PF07589">
    <property type="entry name" value="PEP-CTERM"/>
    <property type="match status" value="1"/>
</dbReference>
<sequence length="151" mass="15937">MTGFSVSGTAFGDLGAITEPGGQPADGHTENAMEVDLIAYTPATGTVASTHVKYDMLHGKIPFVLASTPLSLTGEVSLSMWNMVTVSAWPYYLPGHPDGGMGAQINPLATMQFLNPTLTIYTSAVPEPETYAMLLAGLAVIGLARRRRRPA</sequence>
<dbReference type="EMBL" id="WHJH01000009">
    <property type="protein sequence ID" value="NHZ89418.1"/>
    <property type="molecule type" value="Genomic_DNA"/>
</dbReference>
<accession>A0ABX0NR88</accession>
<dbReference type="Proteomes" id="UP000609726">
    <property type="component" value="Unassembled WGS sequence"/>
</dbReference>
<dbReference type="NCBIfam" id="TIGR02595">
    <property type="entry name" value="PEP_CTERM"/>
    <property type="match status" value="1"/>
</dbReference>
<reference evidence="2 3" key="1">
    <citation type="submission" date="2019-10" db="EMBL/GenBank/DDBJ databases">
        <title>Taxonomy of Antarctic Massilia spp.: description of Massilia rubra sp. nov., Massilia aquatica sp. nov., Massilia mucilaginosa sp. nov., Massilia frigida sp. nov. isolated from streams, lakes and regoliths.</title>
        <authorList>
            <person name="Holochova P."/>
            <person name="Sedlacek I."/>
            <person name="Kralova S."/>
            <person name="Maslanova I."/>
            <person name="Busse H.-J."/>
            <person name="Stankova E."/>
            <person name="Vrbovska V."/>
            <person name="Kovarovic V."/>
            <person name="Bartak M."/>
            <person name="Svec P."/>
            <person name="Pantucek R."/>
        </authorList>
    </citation>
    <scope>NUCLEOTIDE SEQUENCE [LARGE SCALE GENOMIC DNA]</scope>
    <source>
        <strain evidence="2 3">CCM 8733</strain>
    </source>
</reference>
<feature type="domain" description="Ice-binding protein C-terminal" evidence="1">
    <location>
        <begin position="124"/>
        <end position="148"/>
    </location>
</feature>
<dbReference type="InterPro" id="IPR013424">
    <property type="entry name" value="Ice-binding_C"/>
</dbReference>